<dbReference type="EMBL" id="PDEM01000016">
    <property type="protein sequence ID" value="PHZ85433.1"/>
    <property type="molecule type" value="Genomic_DNA"/>
</dbReference>
<comment type="caution">
    <text evidence="8">The sequence shown here is derived from an EMBL/GenBank/DDBJ whole genome shotgun (WGS) entry which is preliminary data.</text>
</comment>
<evidence type="ECO:0000259" key="7">
    <source>
        <dbReference type="PROSITE" id="PS51733"/>
    </source>
</evidence>
<dbReference type="FunCoup" id="A0A2G4YT06">
    <property type="interactions" value="455"/>
</dbReference>
<keyword evidence="9" id="KW-1185">Reference proteome</keyword>
<dbReference type="SUPFAM" id="SSF50037">
    <property type="entry name" value="C-terminal domain of transcriptional repressors"/>
    <property type="match status" value="1"/>
</dbReference>
<dbReference type="Pfam" id="PF03099">
    <property type="entry name" value="BPL_LplA_LipB"/>
    <property type="match status" value="1"/>
</dbReference>
<dbReference type="CDD" id="cd16442">
    <property type="entry name" value="BPL"/>
    <property type="match status" value="1"/>
</dbReference>
<dbReference type="PANTHER" id="PTHR12835">
    <property type="entry name" value="BIOTIN PROTEIN LIGASE"/>
    <property type="match status" value="1"/>
</dbReference>
<gene>
    <name evidence="8" type="ORF">CRD36_07960</name>
</gene>
<keyword evidence="4" id="KW-0092">Biotin</keyword>
<evidence type="ECO:0000256" key="1">
    <source>
        <dbReference type="ARBA" id="ARBA00022598"/>
    </source>
</evidence>
<dbReference type="Gene3D" id="3.30.930.10">
    <property type="entry name" value="Bira Bifunctional Protein, Domain 2"/>
    <property type="match status" value="1"/>
</dbReference>
<evidence type="ECO:0000313" key="9">
    <source>
        <dbReference type="Proteomes" id="UP000229730"/>
    </source>
</evidence>
<dbReference type="InterPro" id="IPR004143">
    <property type="entry name" value="BPL_LPL_catalytic"/>
</dbReference>
<dbReference type="EC" id="6.3.4.15" evidence="5"/>
<dbReference type="AlphaFoldDB" id="A0A2G4YT06"/>
<feature type="domain" description="BPL/LPL catalytic" evidence="7">
    <location>
        <begin position="6"/>
        <end position="181"/>
    </location>
</feature>
<name>A0A2G4YT06_9PROT</name>
<organism evidence="8 9">
    <name type="scientific">Paremcibacter congregatus</name>
    <dbReference type="NCBI Taxonomy" id="2043170"/>
    <lineage>
        <taxon>Bacteria</taxon>
        <taxon>Pseudomonadati</taxon>
        <taxon>Pseudomonadota</taxon>
        <taxon>Alphaproteobacteria</taxon>
        <taxon>Emcibacterales</taxon>
        <taxon>Emcibacteraceae</taxon>
        <taxon>Paremcibacter</taxon>
    </lineage>
</organism>
<comment type="catalytic activity">
    <reaction evidence="6">
        <text>biotin + L-lysyl-[protein] + ATP = N(6)-biotinyl-L-lysyl-[protein] + AMP + diphosphate + H(+)</text>
        <dbReference type="Rhea" id="RHEA:11756"/>
        <dbReference type="Rhea" id="RHEA-COMP:9752"/>
        <dbReference type="Rhea" id="RHEA-COMP:10505"/>
        <dbReference type="ChEBI" id="CHEBI:15378"/>
        <dbReference type="ChEBI" id="CHEBI:29969"/>
        <dbReference type="ChEBI" id="CHEBI:30616"/>
        <dbReference type="ChEBI" id="CHEBI:33019"/>
        <dbReference type="ChEBI" id="CHEBI:57586"/>
        <dbReference type="ChEBI" id="CHEBI:83144"/>
        <dbReference type="ChEBI" id="CHEBI:456215"/>
        <dbReference type="EC" id="6.3.4.15"/>
    </reaction>
</comment>
<evidence type="ECO:0000313" key="8">
    <source>
        <dbReference type="EMBL" id="PHZ85433.1"/>
    </source>
</evidence>
<evidence type="ECO:0000256" key="3">
    <source>
        <dbReference type="ARBA" id="ARBA00022840"/>
    </source>
</evidence>
<evidence type="ECO:0000256" key="5">
    <source>
        <dbReference type="ARBA" id="ARBA00024227"/>
    </source>
</evidence>
<proteinExistence type="predicted"/>
<dbReference type="OrthoDB" id="9807064at2"/>
<accession>A0A2G4YT06</accession>
<dbReference type="InterPro" id="IPR045864">
    <property type="entry name" value="aa-tRNA-synth_II/BPL/LPL"/>
</dbReference>
<dbReference type="NCBIfam" id="TIGR00121">
    <property type="entry name" value="birA_ligase"/>
    <property type="match status" value="1"/>
</dbReference>
<keyword evidence="2" id="KW-0547">Nucleotide-binding</keyword>
<dbReference type="Pfam" id="PF02237">
    <property type="entry name" value="BPL_C"/>
    <property type="match status" value="1"/>
</dbReference>
<sequence>MPEGFDLRAFDVLDSTNLECVRCAEAGHAGNLWVVSERQTAGKGRRGRTWISESGNLFTSLLYRIDCDLATASQLSFVAALAVRDAMADILQSVDQVTCKWPNDVLVGGRKISGILLETTGQGGNAPSHVVIGIGVNIRHCPTEVLYPTTCLEQEGAVDETPARVMARLAPSMDHWLCQWKKHGFAPIRKAWKAVAQGIGQEITVRLPNEALQGRFVDLDETGALILEVAGERRHITAGDVFFN</sequence>
<evidence type="ECO:0000256" key="2">
    <source>
        <dbReference type="ARBA" id="ARBA00022741"/>
    </source>
</evidence>
<dbReference type="PANTHER" id="PTHR12835:SF5">
    <property type="entry name" value="BIOTIN--PROTEIN LIGASE"/>
    <property type="match status" value="1"/>
</dbReference>
<keyword evidence="1 8" id="KW-0436">Ligase</keyword>
<dbReference type="GO" id="GO:0004077">
    <property type="term" value="F:biotin--[biotin carboxyl-carrier protein] ligase activity"/>
    <property type="evidence" value="ECO:0007669"/>
    <property type="project" value="UniProtKB-EC"/>
</dbReference>
<dbReference type="Proteomes" id="UP000229730">
    <property type="component" value="Unassembled WGS sequence"/>
</dbReference>
<dbReference type="Gene3D" id="2.30.30.100">
    <property type="match status" value="1"/>
</dbReference>
<dbReference type="SUPFAM" id="SSF55681">
    <property type="entry name" value="Class II aaRS and biotin synthetases"/>
    <property type="match status" value="1"/>
</dbReference>
<dbReference type="InterPro" id="IPR003142">
    <property type="entry name" value="BPL_C"/>
</dbReference>
<dbReference type="GO" id="GO:0005524">
    <property type="term" value="F:ATP binding"/>
    <property type="evidence" value="ECO:0007669"/>
    <property type="project" value="UniProtKB-KW"/>
</dbReference>
<protein>
    <recommendedName>
        <fullName evidence="5">biotin--[biotin carboxyl-carrier protein] ligase</fullName>
        <ecNumber evidence="5">6.3.4.15</ecNumber>
    </recommendedName>
</protein>
<dbReference type="PROSITE" id="PS51733">
    <property type="entry name" value="BPL_LPL_CATALYTIC"/>
    <property type="match status" value="1"/>
</dbReference>
<dbReference type="GO" id="GO:0005737">
    <property type="term" value="C:cytoplasm"/>
    <property type="evidence" value="ECO:0007669"/>
    <property type="project" value="TreeGrafter"/>
</dbReference>
<dbReference type="InParanoid" id="A0A2G4YT06"/>
<dbReference type="InterPro" id="IPR004408">
    <property type="entry name" value="Biotin_CoA_COase_ligase"/>
</dbReference>
<reference evidence="8 9" key="1">
    <citation type="submission" date="2017-10" db="EMBL/GenBank/DDBJ databases">
        <title>Frigbacter circumglobatus gen. nov. sp. nov., isolated from sediment cultured in situ.</title>
        <authorList>
            <person name="Zhao Z."/>
        </authorList>
    </citation>
    <scope>NUCLEOTIDE SEQUENCE [LARGE SCALE GENOMIC DNA]</scope>
    <source>
        <strain evidence="8 9">ZYL</strain>
    </source>
</reference>
<dbReference type="InterPro" id="IPR008988">
    <property type="entry name" value="Transcriptional_repressor_C"/>
</dbReference>
<evidence type="ECO:0000256" key="4">
    <source>
        <dbReference type="ARBA" id="ARBA00023267"/>
    </source>
</evidence>
<evidence type="ECO:0000256" key="6">
    <source>
        <dbReference type="ARBA" id="ARBA00047846"/>
    </source>
</evidence>
<keyword evidence="3" id="KW-0067">ATP-binding</keyword>